<sequence length="478" mass="53114">MIIGGFLASKLGPKTAAMFGCAIMNGGVFLSSYTVKKSLVWFLVTYGIMFGFGQGIAYVVAVSSVINWAPESVGLFSGLVAGAFGVSAAIFTPIQTHLVNPENFQSDSDGYLSESVLLDRVPQVFQLLSFIFAIMQTVGLVFICDPPLEVKESNEQRRPKVRRCLSDSVVEDPSWRWLGEVDSKSESSSSDSSFQPRKRTKNPRKIIALNVPLIETDVEFDNFIDDESDNEENEKIIVSDMGIKQVLQSWTFYALFLTLFCCSFYGNLYYNLYKTFANTFIDDDMFMAGAFSAGTVANALARIGWGIVADKFSFQCALTTATSFASLLLFTMPLTQYAGRMMYLVWLILMFICVAANQSLFITAAVKCFGSKHKAINYGFLILSTTISGIMLSAICQTLLSKIGYTWMFISAAIFAFLALVTTCVTRYTPQGRVISIKKRAIKKNLKKTKMYTLTLNYAFDRSRPSSCDKLLILLRFA</sequence>
<proteinExistence type="predicted"/>
<dbReference type="Proteomes" id="UP000887576">
    <property type="component" value="Unplaced"/>
</dbReference>
<accession>A0AC34QIU3</accession>
<evidence type="ECO:0000313" key="2">
    <source>
        <dbReference type="WBParaSite" id="JU765_v2.g16782.t1"/>
    </source>
</evidence>
<dbReference type="WBParaSite" id="JU765_v2.g16782.t1">
    <property type="protein sequence ID" value="JU765_v2.g16782.t1"/>
    <property type="gene ID" value="JU765_v2.g16782"/>
</dbReference>
<evidence type="ECO:0000313" key="1">
    <source>
        <dbReference type="Proteomes" id="UP000887576"/>
    </source>
</evidence>
<protein>
    <submittedName>
        <fullName evidence="2">Major facilitator superfamily (MFS) profile domain-containing protein</fullName>
    </submittedName>
</protein>
<reference evidence="2" key="1">
    <citation type="submission" date="2022-11" db="UniProtKB">
        <authorList>
            <consortium name="WormBaseParasite"/>
        </authorList>
    </citation>
    <scope>IDENTIFICATION</scope>
</reference>
<organism evidence="1 2">
    <name type="scientific">Panagrolaimus sp. JU765</name>
    <dbReference type="NCBI Taxonomy" id="591449"/>
    <lineage>
        <taxon>Eukaryota</taxon>
        <taxon>Metazoa</taxon>
        <taxon>Ecdysozoa</taxon>
        <taxon>Nematoda</taxon>
        <taxon>Chromadorea</taxon>
        <taxon>Rhabditida</taxon>
        <taxon>Tylenchina</taxon>
        <taxon>Panagrolaimomorpha</taxon>
        <taxon>Panagrolaimoidea</taxon>
        <taxon>Panagrolaimidae</taxon>
        <taxon>Panagrolaimus</taxon>
    </lineage>
</organism>
<name>A0AC34QIU3_9BILA</name>